<evidence type="ECO:0000313" key="3">
    <source>
        <dbReference type="Proteomes" id="UP000281118"/>
    </source>
</evidence>
<keyword evidence="1" id="KW-1133">Transmembrane helix</keyword>
<feature type="transmembrane region" description="Helical" evidence="1">
    <location>
        <begin position="12"/>
        <end position="30"/>
    </location>
</feature>
<dbReference type="Pfam" id="PF11086">
    <property type="entry name" value="DUF2878"/>
    <property type="match status" value="1"/>
</dbReference>
<name>A0A433MQL7_9BURK</name>
<sequence length="184" mass="19609">MKTLTRQYGPTVLNLVVFQAAWFACVLGAARGAPGWGVAACIGAVLLNLWLSDARRDELLLALCAVLLGLAWDTGMARGGVLVYASPGPWPGVAPAWILGLWALFSITLRGPLRWLHGRWLLSAVIGGVGGALSYAAAVRMGAGHFPDPSRAMLVLGAGWAVMTPLLVELARWLGQRATRRMLR</sequence>
<feature type="transmembrane region" description="Helical" evidence="1">
    <location>
        <begin position="121"/>
        <end position="141"/>
    </location>
</feature>
<feature type="transmembrane region" description="Helical" evidence="1">
    <location>
        <begin position="59"/>
        <end position="84"/>
    </location>
</feature>
<dbReference type="EMBL" id="RXFT01000011">
    <property type="protein sequence ID" value="RUR70155.1"/>
    <property type="molecule type" value="Genomic_DNA"/>
</dbReference>
<accession>A0A433MQL7</accession>
<evidence type="ECO:0000256" key="1">
    <source>
        <dbReference type="SAM" id="Phobius"/>
    </source>
</evidence>
<dbReference type="PROSITE" id="PS51257">
    <property type="entry name" value="PROKAR_LIPOPROTEIN"/>
    <property type="match status" value="1"/>
</dbReference>
<dbReference type="RefSeq" id="WP_126024258.1">
    <property type="nucleotide sequence ID" value="NZ_RXFT01000011.1"/>
</dbReference>
<feature type="transmembrane region" description="Helical" evidence="1">
    <location>
        <begin position="36"/>
        <end position="52"/>
    </location>
</feature>
<gene>
    <name evidence="2" type="ORF">EJP67_24165</name>
</gene>
<feature type="transmembrane region" description="Helical" evidence="1">
    <location>
        <begin position="90"/>
        <end position="109"/>
    </location>
</feature>
<dbReference type="OrthoDB" id="288800at2"/>
<dbReference type="InterPro" id="IPR021306">
    <property type="entry name" value="DUF2878"/>
</dbReference>
<dbReference type="Proteomes" id="UP000281118">
    <property type="component" value="Unassembled WGS sequence"/>
</dbReference>
<protein>
    <submittedName>
        <fullName evidence="2">DUF2878 family protein</fullName>
    </submittedName>
</protein>
<proteinExistence type="predicted"/>
<dbReference type="AlphaFoldDB" id="A0A433MQL7"/>
<reference evidence="2 3" key="1">
    <citation type="submission" date="2018-12" db="EMBL/GenBank/DDBJ databases">
        <title>The genome sequences of Variovorax guangxiensis DSM 27352.</title>
        <authorList>
            <person name="Gao J."/>
            <person name="Sun J."/>
        </authorList>
    </citation>
    <scope>NUCLEOTIDE SEQUENCE [LARGE SCALE GENOMIC DNA]</scope>
    <source>
        <strain evidence="2 3">DSM 27352</strain>
    </source>
</reference>
<comment type="caution">
    <text evidence="2">The sequence shown here is derived from an EMBL/GenBank/DDBJ whole genome shotgun (WGS) entry which is preliminary data.</text>
</comment>
<feature type="transmembrane region" description="Helical" evidence="1">
    <location>
        <begin position="153"/>
        <end position="174"/>
    </location>
</feature>
<keyword evidence="1" id="KW-0472">Membrane</keyword>
<organism evidence="2 3">
    <name type="scientific">Variovorax guangxiensis</name>
    <dbReference type="NCBI Taxonomy" id="1775474"/>
    <lineage>
        <taxon>Bacteria</taxon>
        <taxon>Pseudomonadati</taxon>
        <taxon>Pseudomonadota</taxon>
        <taxon>Betaproteobacteria</taxon>
        <taxon>Burkholderiales</taxon>
        <taxon>Comamonadaceae</taxon>
        <taxon>Variovorax</taxon>
    </lineage>
</organism>
<keyword evidence="1" id="KW-0812">Transmembrane</keyword>
<evidence type="ECO:0000313" key="2">
    <source>
        <dbReference type="EMBL" id="RUR70155.1"/>
    </source>
</evidence>